<organism evidence="1 2">
    <name type="scientific">Hymenobacter mellowenesis</name>
    <dbReference type="NCBI Taxonomy" id="3063995"/>
    <lineage>
        <taxon>Bacteria</taxon>
        <taxon>Pseudomonadati</taxon>
        <taxon>Bacteroidota</taxon>
        <taxon>Cytophagia</taxon>
        <taxon>Cytophagales</taxon>
        <taxon>Hymenobacteraceae</taxon>
        <taxon>Hymenobacter</taxon>
    </lineage>
</organism>
<protein>
    <submittedName>
        <fullName evidence="1">Uncharacterized protein</fullName>
    </submittedName>
</protein>
<reference evidence="1" key="1">
    <citation type="submission" date="2023-07" db="EMBL/GenBank/DDBJ databases">
        <authorList>
            <person name="Kim M.K."/>
        </authorList>
    </citation>
    <scope>NUCLEOTIDE SEQUENCE</scope>
    <source>
        <strain evidence="1">M29</strain>
    </source>
</reference>
<evidence type="ECO:0000313" key="1">
    <source>
        <dbReference type="EMBL" id="MDO7846459.1"/>
    </source>
</evidence>
<sequence length="347" mass="40092">MESTFDFSKRFTPKRKLEFAQLLKSISRQIGFKVSSRGWCYIMEQKGLINKDQFDRVADAINDLRRQGMIPVDFVAEESARQFQGVEEEYDGDVDDVIGWMTRDVLNGGKYFTPDWWEDEEYYIQCVVEKIDLVTLFAPVCEKFKIPIANSKGWSSILQRAEYARRFKEAEDKGLKCVLLYCGDHDPDGKRISETLRNNLEQVSEVTWGDGTDGYDPADLIIDRFGLNYDFIKANGFTWIDNLITGSGGNLASPRHPNHSLPYVQEYLRTIGERKCEANAIVTLPRVARAMVRQAIEKYLGEGAEQRFEEKMQARKDEYNERLKEIGLYDIITDFQAGRNNEDEDDE</sequence>
<keyword evidence="2" id="KW-1185">Reference proteome</keyword>
<comment type="caution">
    <text evidence="1">The sequence shown here is derived from an EMBL/GenBank/DDBJ whole genome shotgun (WGS) entry which is preliminary data.</text>
</comment>
<gene>
    <name evidence="1" type="ORF">Q5H92_08830</name>
</gene>
<evidence type="ECO:0000313" key="2">
    <source>
        <dbReference type="Proteomes" id="UP001167796"/>
    </source>
</evidence>
<proteinExistence type="predicted"/>
<name>A0ABT9A9E0_9BACT</name>
<accession>A0ABT9A9E0</accession>
<dbReference type="RefSeq" id="WP_305011147.1">
    <property type="nucleotide sequence ID" value="NZ_JAUQSX010000004.1"/>
</dbReference>
<dbReference type="EMBL" id="JAUQSX010000004">
    <property type="protein sequence ID" value="MDO7846459.1"/>
    <property type="molecule type" value="Genomic_DNA"/>
</dbReference>
<dbReference type="Proteomes" id="UP001167796">
    <property type="component" value="Unassembled WGS sequence"/>
</dbReference>